<keyword evidence="2" id="KW-0812">Transmembrane</keyword>
<protein>
    <recommendedName>
        <fullName evidence="3">LITAF domain-containing protein</fullName>
    </recommendedName>
</protein>
<name>A0A1A9ZYN5_GLOPL</name>
<dbReference type="VEuPathDB" id="VectorBase:GPAI029044"/>
<feature type="region of interest" description="Disordered" evidence="1">
    <location>
        <begin position="1"/>
        <end position="25"/>
    </location>
</feature>
<accession>A0A1A9ZYN5</accession>
<dbReference type="STRING" id="7398.A0A1A9ZYN5"/>
<reference evidence="4" key="2">
    <citation type="submission" date="2020-05" db="UniProtKB">
        <authorList>
            <consortium name="EnsemblMetazoa"/>
        </authorList>
    </citation>
    <scope>IDENTIFICATION</scope>
    <source>
        <strain evidence="4">IAEA</strain>
    </source>
</reference>
<sequence>MSLEKRGRGGTRGARTNSGVIVGGSMEDVSPPSYAQVMRNNRTNTGSNRNDWPSVGFLSGGTLMTDNLVTQSSVIVPLPKVPPLGPEPVHFPCPRCRARKLTRIHYEPNSKTHLMAALLCILGIVSVAEIMVFCVFAILLRTVREYQTSLRKLWQNFGHLLQRIISALRCIVFHKI</sequence>
<dbReference type="AlphaFoldDB" id="A0A1A9ZYN5"/>
<keyword evidence="2" id="KW-1133">Transmembrane helix</keyword>
<evidence type="ECO:0000256" key="1">
    <source>
        <dbReference type="SAM" id="MobiDB-lite"/>
    </source>
</evidence>
<feature type="domain" description="LITAF" evidence="3">
    <location>
        <begin position="70"/>
        <end position="162"/>
    </location>
</feature>
<proteinExistence type="predicted"/>
<dbReference type="EnsemblMetazoa" id="GPAI029044-RA">
    <property type="protein sequence ID" value="GPAI029044-PA"/>
    <property type="gene ID" value="GPAI029044"/>
</dbReference>
<feature type="transmembrane region" description="Helical" evidence="2">
    <location>
        <begin position="114"/>
        <end position="140"/>
    </location>
</feature>
<dbReference type="PROSITE" id="PS51837">
    <property type="entry name" value="LITAF"/>
    <property type="match status" value="1"/>
</dbReference>
<evidence type="ECO:0000313" key="4">
    <source>
        <dbReference type="EnsemblMetazoa" id="GPAI029044-PA"/>
    </source>
</evidence>
<reference evidence="5" key="1">
    <citation type="submission" date="2014-03" db="EMBL/GenBank/DDBJ databases">
        <authorList>
            <person name="Aksoy S."/>
            <person name="Warren W."/>
            <person name="Wilson R.K."/>
        </authorList>
    </citation>
    <scope>NUCLEOTIDE SEQUENCE [LARGE SCALE GENOMIC DNA]</scope>
    <source>
        <strain evidence="5">IAEA</strain>
    </source>
</reference>
<evidence type="ECO:0000259" key="3">
    <source>
        <dbReference type="PROSITE" id="PS51837"/>
    </source>
</evidence>
<evidence type="ECO:0000256" key="2">
    <source>
        <dbReference type="SAM" id="Phobius"/>
    </source>
</evidence>
<dbReference type="InterPro" id="IPR006629">
    <property type="entry name" value="LITAF"/>
</dbReference>
<evidence type="ECO:0000313" key="5">
    <source>
        <dbReference type="Proteomes" id="UP000092445"/>
    </source>
</evidence>
<keyword evidence="5" id="KW-1185">Reference proteome</keyword>
<organism evidence="4 5">
    <name type="scientific">Glossina pallidipes</name>
    <name type="common">Tsetse fly</name>
    <dbReference type="NCBI Taxonomy" id="7398"/>
    <lineage>
        <taxon>Eukaryota</taxon>
        <taxon>Metazoa</taxon>
        <taxon>Ecdysozoa</taxon>
        <taxon>Arthropoda</taxon>
        <taxon>Hexapoda</taxon>
        <taxon>Insecta</taxon>
        <taxon>Pterygota</taxon>
        <taxon>Neoptera</taxon>
        <taxon>Endopterygota</taxon>
        <taxon>Diptera</taxon>
        <taxon>Brachycera</taxon>
        <taxon>Muscomorpha</taxon>
        <taxon>Hippoboscoidea</taxon>
        <taxon>Glossinidae</taxon>
        <taxon>Glossina</taxon>
    </lineage>
</organism>
<dbReference type="Pfam" id="PF10601">
    <property type="entry name" value="zf-LITAF-like"/>
    <property type="match status" value="1"/>
</dbReference>
<keyword evidence="2" id="KW-0472">Membrane</keyword>
<dbReference type="Proteomes" id="UP000092445">
    <property type="component" value="Unassembled WGS sequence"/>
</dbReference>